<protein>
    <submittedName>
        <fullName evidence="2">Uncharacterized protein</fullName>
    </submittedName>
</protein>
<name>A0AAD5DX66_9CHLO</name>
<evidence type="ECO:0000313" key="2">
    <source>
        <dbReference type="EMBL" id="KAI7844223.1"/>
    </source>
</evidence>
<evidence type="ECO:0000313" key="3">
    <source>
        <dbReference type="Proteomes" id="UP001205105"/>
    </source>
</evidence>
<keyword evidence="3" id="KW-1185">Reference proteome</keyword>
<evidence type="ECO:0000256" key="1">
    <source>
        <dbReference type="SAM" id="MobiDB-lite"/>
    </source>
</evidence>
<proteinExistence type="predicted"/>
<organism evidence="2 3">
    <name type="scientific">Chlorella ohadii</name>
    <dbReference type="NCBI Taxonomy" id="2649997"/>
    <lineage>
        <taxon>Eukaryota</taxon>
        <taxon>Viridiplantae</taxon>
        <taxon>Chlorophyta</taxon>
        <taxon>core chlorophytes</taxon>
        <taxon>Trebouxiophyceae</taxon>
        <taxon>Chlorellales</taxon>
        <taxon>Chlorellaceae</taxon>
        <taxon>Chlorella clade</taxon>
        <taxon>Chlorella</taxon>
    </lineage>
</organism>
<dbReference type="Proteomes" id="UP001205105">
    <property type="component" value="Unassembled WGS sequence"/>
</dbReference>
<gene>
    <name evidence="2" type="ORF">COHA_002357</name>
</gene>
<comment type="caution">
    <text evidence="2">The sequence shown here is derived from an EMBL/GenBank/DDBJ whole genome shotgun (WGS) entry which is preliminary data.</text>
</comment>
<accession>A0AAD5DX66</accession>
<dbReference type="EMBL" id="JADXDR010000033">
    <property type="protein sequence ID" value="KAI7844223.1"/>
    <property type="molecule type" value="Genomic_DNA"/>
</dbReference>
<reference evidence="2" key="1">
    <citation type="submission" date="2020-11" db="EMBL/GenBank/DDBJ databases">
        <title>Chlorella ohadii genome sequencing and assembly.</title>
        <authorList>
            <person name="Murik O."/>
            <person name="Treves H."/>
            <person name="Kedem I."/>
            <person name="Shotland Y."/>
            <person name="Kaplan A."/>
        </authorList>
    </citation>
    <scope>NUCLEOTIDE SEQUENCE</scope>
    <source>
        <strain evidence="2">1</strain>
    </source>
</reference>
<feature type="region of interest" description="Disordered" evidence="1">
    <location>
        <begin position="161"/>
        <end position="186"/>
    </location>
</feature>
<sequence>MPGTGSLDVQQALAVALLLKRRCAAAVSEVQARVDQQAAELERLRTAAAAPPVPLPLLAQVVAQQPSPATGSSGPCHTAPLQQQLEAVALWHQAAEVLPLELQAALAQAQRYVLLGQLQAPAAAAGSLPLAAALEHTPVRALMGVVLDILQTHAAGAAEAGGAAGADGSAQGASSPPSSLAQPLQAQTQLSAAHAQLLREACTCLVHLFDRPGQAAVHSDYEALQQLGGLLLQAAVRPEPAVAALPTPDQQPGPGPGPAAMAAHAAGTAASAAAAQLDLAQPSCQLAAAVLATLRSSPTAGLTLLSCTAPAVRECVARLVEVVNADPLDSPGLGLTPALNTSSSGQPGNAAAEDEALLLHAFTQLSQQLSAGLRLLPQWVASADVQGGEFMQQIAVDVVAARDASQLISVTHPAAARLMQRVAAQMVAALQQIADAEEAEGGA</sequence>
<dbReference type="AlphaFoldDB" id="A0AAD5DX66"/>